<name>A0A6B9F5S4_9EURY</name>
<feature type="transmembrane region" description="Helical" evidence="1">
    <location>
        <begin position="6"/>
        <end position="25"/>
    </location>
</feature>
<dbReference type="KEGG" id="hra:EI982_02595"/>
<dbReference type="EMBL" id="CP034345">
    <property type="protein sequence ID" value="QGX93757.1"/>
    <property type="molecule type" value="Genomic_DNA"/>
</dbReference>
<evidence type="ECO:0000313" key="3">
    <source>
        <dbReference type="Proteomes" id="UP000428325"/>
    </source>
</evidence>
<reference evidence="2 3" key="1">
    <citation type="submission" date="2018-12" db="EMBL/GenBank/DDBJ databases">
        <title>Complete genome sequence of Haloplanus rallus MBLA0036.</title>
        <authorList>
            <person name="Nam Y.-d."/>
            <person name="Kang J."/>
            <person name="Chung W.-H."/>
            <person name="Park Y.S."/>
        </authorList>
    </citation>
    <scope>NUCLEOTIDE SEQUENCE [LARGE SCALE GENOMIC DNA]</scope>
    <source>
        <strain evidence="2 3">MBLA0036</strain>
    </source>
</reference>
<evidence type="ECO:0000313" key="2">
    <source>
        <dbReference type="EMBL" id="QGX93757.1"/>
    </source>
</evidence>
<sequence length="92" mass="9749">MIELSSGTLLWFAAGILLLILGVLIRSRGWLFLLAGYDESASVPDDVIQNIAGNTVLRIGGVQIRMKDEAVRFLSGQCSKSHASATVATASS</sequence>
<keyword evidence="1" id="KW-0472">Membrane</keyword>
<organism evidence="2 3">
    <name type="scientific">Haloplanus rallus</name>
    <dbReference type="NCBI Taxonomy" id="1816183"/>
    <lineage>
        <taxon>Archaea</taxon>
        <taxon>Methanobacteriati</taxon>
        <taxon>Methanobacteriota</taxon>
        <taxon>Stenosarchaea group</taxon>
        <taxon>Halobacteria</taxon>
        <taxon>Halobacteriales</taxon>
        <taxon>Haloferacaceae</taxon>
        <taxon>Haloplanus</taxon>
    </lineage>
</organism>
<protein>
    <submittedName>
        <fullName evidence="2">Uncharacterized protein</fullName>
    </submittedName>
</protein>
<evidence type="ECO:0000256" key="1">
    <source>
        <dbReference type="SAM" id="Phobius"/>
    </source>
</evidence>
<dbReference type="Proteomes" id="UP000428325">
    <property type="component" value="Chromosome"/>
</dbReference>
<gene>
    <name evidence="2" type="ORF">EI982_02595</name>
</gene>
<keyword evidence="3" id="KW-1185">Reference proteome</keyword>
<keyword evidence="1" id="KW-0812">Transmembrane</keyword>
<accession>A0A6B9F5S4</accession>
<dbReference type="AlphaFoldDB" id="A0A6B9F5S4"/>
<keyword evidence="1" id="KW-1133">Transmembrane helix</keyword>
<proteinExistence type="predicted"/>